<evidence type="ECO:0000256" key="4">
    <source>
        <dbReference type="ARBA" id="ARBA00022840"/>
    </source>
</evidence>
<keyword evidence="7" id="KW-1185">Reference proteome</keyword>
<evidence type="ECO:0000256" key="2">
    <source>
        <dbReference type="ARBA" id="ARBA00022448"/>
    </source>
</evidence>
<dbReference type="PROSITE" id="PS50893">
    <property type="entry name" value="ABC_TRANSPORTER_2"/>
    <property type="match status" value="1"/>
</dbReference>
<dbReference type="AlphaFoldDB" id="A0A098EP53"/>
<gene>
    <name evidence="6" type="primary">yxlF_2</name>
    <name evidence="6" type="ORF">BN1080_03102</name>
</gene>
<evidence type="ECO:0000313" key="6">
    <source>
        <dbReference type="EMBL" id="CEG24083.1"/>
    </source>
</evidence>
<evidence type="ECO:0000256" key="1">
    <source>
        <dbReference type="ARBA" id="ARBA00005417"/>
    </source>
</evidence>
<evidence type="ECO:0000313" key="7">
    <source>
        <dbReference type="Proteomes" id="UP000043699"/>
    </source>
</evidence>
<dbReference type="InterPro" id="IPR003439">
    <property type="entry name" value="ABC_transporter-like_ATP-bd"/>
</dbReference>
<evidence type="ECO:0000259" key="5">
    <source>
        <dbReference type="PROSITE" id="PS50893"/>
    </source>
</evidence>
<dbReference type="EMBL" id="CCXS01000001">
    <property type="protein sequence ID" value="CEG24083.1"/>
    <property type="molecule type" value="Genomic_DNA"/>
</dbReference>
<name>A0A098EP53_9BACL</name>
<dbReference type="SMART" id="SM00382">
    <property type="entry name" value="AAA"/>
    <property type="match status" value="1"/>
</dbReference>
<dbReference type="InterPro" id="IPR003593">
    <property type="entry name" value="AAA+_ATPase"/>
</dbReference>
<protein>
    <submittedName>
        <fullName evidence="6">Putative ABC transporter ATP-binding protein YxlF</fullName>
    </submittedName>
</protein>
<keyword evidence="2" id="KW-0813">Transport</keyword>
<comment type="similarity">
    <text evidence="1">Belongs to the ABC transporter superfamily.</text>
</comment>
<dbReference type="GO" id="GO:0016887">
    <property type="term" value="F:ATP hydrolysis activity"/>
    <property type="evidence" value="ECO:0007669"/>
    <property type="project" value="InterPro"/>
</dbReference>
<dbReference type="OrthoDB" id="9804819at2"/>
<sequence length="307" mass="34056">MTEKPIVQIKNLSKTIGKKNIIKNLSLDLYKGQITGFLGPNGAGKTTTIRMMVGLMRPTQGEVLIDGQSIQTNFEGSIQKVGVIVENPEMYKYMTGYKNLLHFSRMHKGISKKRIDEVVQQVGMQNRINEKVSSYSLGMRQRLGLAQALLHDPKFLILDEPTNGLDPAGIREFRMYLQKVASENGVAVFVSSHLLSEIELLCDRIAVIQNGELIDIKNVKELNVSRYYIHAEPNELAHEVLSGTGFPVTAHDKGYLIDTQSQHIPGAVNMLVSAGAKIYAVQPHRATLEDQFLEMTGGGQIAETHSK</sequence>
<reference evidence="6 7" key="1">
    <citation type="submission" date="2014-09" db="EMBL/GenBank/DDBJ databases">
        <authorList>
            <person name="Urmite Genomes Urmite Genomes"/>
        </authorList>
    </citation>
    <scope>NUCLEOTIDE SEQUENCE [LARGE SCALE GENOMIC DNA]</scope>
    <source>
        <strain evidence="6 7">ES2</strain>
    </source>
</reference>
<proteinExistence type="inferred from homology"/>
<evidence type="ECO:0000256" key="3">
    <source>
        <dbReference type="ARBA" id="ARBA00022741"/>
    </source>
</evidence>
<dbReference type="PANTHER" id="PTHR43335:SF4">
    <property type="entry name" value="ABC TRANSPORTER, ATP-BINDING PROTEIN"/>
    <property type="match status" value="1"/>
</dbReference>
<dbReference type="Proteomes" id="UP000043699">
    <property type="component" value="Unassembled WGS sequence"/>
</dbReference>
<keyword evidence="4 6" id="KW-0067">ATP-binding</keyword>
<dbReference type="InterPro" id="IPR027417">
    <property type="entry name" value="P-loop_NTPase"/>
</dbReference>
<dbReference type="InterPro" id="IPR017871">
    <property type="entry name" value="ABC_transporter-like_CS"/>
</dbReference>
<dbReference type="GO" id="GO:0005524">
    <property type="term" value="F:ATP binding"/>
    <property type="evidence" value="ECO:0007669"/>
    <property type="project" value="UniProtKB-KW"/>
</dbReference>
<dbReference type="PROSITE" id="PS00211">
    <property type="entry name" value="ABC_TRANSPORTER_1"/>
    <property type="match status" value="1"/>
</dbReference>
<dbReference type="Pfam" id="PF00005">
    <property type="entry name" value="ABC_tran"/>
    <property type="match status" value="1"/>
</dbReference>
<dbReference type="Gene3D" id="3.40.50.300">
    <property type="entry name" value="P-loop containing nucleotide triphosphate hydrolases"/>
    <property type="match status" value="1"/>
</dbReference>
<keyword evidence="3" id="KW-0547">Nucleotide-binding</keyword>
<organism evidence="6 7">
    <name type="scientific">Planococcus massiliensis</name>
    <dbReference type="NCBI Taxonomy" id="1499687"/>
    <lineage>
        <taxon>Bacteria</taxon>
        <taxon>Bacillati</taxon>
        <taxon>Bacillota</taxon>
        <taxon>Bacilli</taxon>
        <taxon>Bacillales</taxon>
        <taxon>Caryophanaceae</taxon>
        <taxon>Planococcus</taxon>
    </lineage>
</organism>
<feature type="domain" description="ABC transporter" evidence="5">
    <location>
        <begin position="7"/>
        <end position="235"/>
    </location>
</feature>
<accession>A0A098EP53</accession>
<dbReference type="STRING" id="1499687.BN1080_03102"/>
<dbReference type="PANTHER" id="PTHR43335">
    <property type="entry name" value="ABC TRANSPORTER, ATP-BINDING PROTEIN"/>
    <property type="match status" value="1"/>
</dbReference>
<dbReference type="RefSeq" id="WP_052653319.1">
    <property type="nucleotide sequence ID" value="NZ_CCXS01000001.1"/>
</dbReference>
<dbReference type="SUPFAM" id="SSF52540">
    <property type="entry name" value="P-loop containing nucleoside triphosphate hydrolases"/>
    <property type="match status" value="1"/>
</dbReference>